<organism evidence="2 3">
    <name type="scientific">Nocardia vinacea</name>
    <dbReference type="NCBI Taxonomy" id="96468"/>
    <lineage>
        <taxon>Bacteria</taxon>
        <taxon>Bacillati</taxon>
        <taxon>Actinomycetota</taxon>
        <taxon>Actinomycetes</taxon>
        <taxon>Mycobacteriales</taxon>
        <taxon>Nocardiaceae</taxon>
        <taxon>Nocardia</taxon>
    </lineage>
</organism>
<protein>
    <submittedName>
        <fullName evidence="2">Uncharacterized protein</fullName>
    </submittedName>
</protein>
<accession>A0ABZ1Z270</accession>
<keyword evidence="1" id="KW-1133">Transmembrane helix</keyword>
<dbReference type="Proteomes" id="UP001432062">
    <property type="component" value="Chromosome"/>
</dbReference>
<feature type="transmembrane region" description="Helical" evidence="1">
    <location>
        <begin position="15"/>
        <end position="36"/>
    </location>
</feature>
<keyword evidence="1" id="KW-0472">Membrane</keyword>
<name>A0ABZ1Z270_9NOCA</name>
<evidence type="ECO:0000313" key="3">
    <source>
        <dbReference type="Proteomes" id="UP001432062"/>
    </source>
</evidence>
<sequence length="194" mass="20426">MSAKGSVANWPKRGVVIAAVGLVVAVVGAVIAAVGLTRHWTDGDASSPIDSSVAASVESSVRPTISAQPVVLAQGHRKIANVDGLDLDNGQVQEQDLPGVDLSPSKAADSIYAMTHGTPRFALLQSDGPTEHDRCAALPVDAWTKTVANVYALRLASQICVQTDQGNTAALTLTHIPSAAEQYLEFDFITWRDR</sequence>
<proteinExistence type="predicted"/>
<keyword evidence="3" id="KW-1185">Reference proteome</keyword>
<evidence type="ECO:0000256" key="1">
    <source>
        <dbReference type="SAM" id="Phobius"/>
    </source>
</evidence>
<gene>
    <name evidence="2" type="ORF">OG563_16265</name>
</gene>
<keyword evidence="1" id="KW-0812">Transmembrane</keyword>
<dbReference type="RefSeq" id="WP_329414192.1">
    <property type="nucleotide sequence ID" value="NZ_CP109441.1"/>
</dbReference>
<reference evidence="2" key="1">
    <citation type="submission" date="2022-10" db="EMBL/GenBank/DDBJ databases">
        <title>The complete genomes of actinobacterial strains from the NBC collection.</title>
        <authorList>
            <person name="Joergensen T.S."/>
            <person name="Alvarez Arevalo M."/>
            <person name="Sterndorff E.B."/>
            <person name="Faurdal D."/>
            <person name="Vuksanovic O."/>
            <person name="Mourched A.-S."/>
            <person name="Charusanti P."/>
            <person name="Shaw S."/>
            <person name="Blin K."/>
            <person name="Weber T."/>
        </authorList>
    </citation>
    <scope>NUCLEOTIDE SEQUENCE</scope>
    <source>
        <strain evidence="2">NBC_01482</strain>
    </source>
</reference>
<evidence type="ECO:0000313" key="2">
    <source>
        <dbReference type="EMBL" id="WUV49614.1"/>
    </source>
</evidence>
<dbReference type="EMBL" id="CP109441">
    <property type="protein sequence ID" value="WUV49614.1"/>
    <property type="molecule type" value="Genomic_DNA"/>
</dbReference>